<dbReference type="EMBL" id="BMAT01011768">
    <property type="protein sequence ID" value="GFR78735.1"/>
    <property type="molecule type" value="Genomic_DNA"/>
</dbReference>
<accession>A0AAV4G149</accession>
<reference evidence="1 2" key="1">
    <citation type="journal article" date="2021" name="Elife">
        <title>Chloroplast acquisition without the gene transfer in kleptoplastic sea slugs, Plakobranchus ocellatus.</title>
        <authorList>
            <person name="Maeda T."/>
            <person name="Takahashi S."/>
            <person name="Yoshida T."/>
            <person name="Shimamura S."/>
            <person name="Takaki Y."/>
            <person name="Nagai Y."/>
            <person name="Toyoda A."/>
            <person name="Suzuki Y."/>
            <person name="Arimoto A."/>
            <person name="Ishii H."/>
            <person name="Satoh N."/>
            <person name="Nishiyama T."/>
            <person name="Hasebe M."/>
            <person name="Maruyama T."/>
            <person name="Minagawa J."/>
            <person name="Obokata J."/>
            <person name="Shigenobu S."/>
        </authorList>
    </citation>
    <scope>NUCLEOTIDE SEQUENCE [LARGE SCALE GENOMIC DNA]</scope>
</reference>
<name>A0AAV4G149_9GAST</name>
<gene>
    <name evidence="1" type="ORF">ElyMa_005857200</name>
</gene>
<dbReference type="AlphaFoldDB" id="A0AAV4G149"/>
<keyword evidence="2" id="KW-1185">Reference proteome</keyword>
<evidence type="ECO:0000313" key="1">
    <source>
        <dbReference type="EMBL" id="GFR78735.1"/>
    </source>
</evidence>
<protein>
    <submittedName>
        <fullName evidence="1">Uncharacterized protein</fullName>
    </submittedName>
</protein>
<evidence type="ECO:0000313" key="2">
    <source>
        <dbReference type="Proteomes" id="UP000762676"/>
    </source>
</evidence>
<dbReference type="Proteomes" id="UP000762676">
    <property type="component" value="Unassembled WGS sequence"/>
</dbReference>
<sequence length="62" mass="6826">MSRPTSPKALTLGDLRMLSAGQTLKVHRLGLRSRVAEDSDASYHLARCSRGWACLHPGKFCD</sequence>
<proteinExistence type="predicted"/>
<organism evidence="1 2">
    <name type="scientific">Elysia marginata</name>
    <dbReference type="NCBI Taxonomy" id="1093978"/>
    <lineage>
        <taxon>Eukaryota</taxon>
        <taxon>Metazoa</taxon>
        <taxon>Spiralia</taxon>
        <taxon>Lophotrochozoa</taxon>
        <taxon>Mollusca</taxon>
        <taxon>Gastropoda</taxon>
        <taxon>Heterobranchia</taxon>
        <taxon>Euthyneura</taxon>
        <taxon>Panpulmonata</taxon>
        <taxon>Sacoglossa</taxon>
        <taxon>Placobranchoidea</taxon>
        <taxon>Plakobranchidae</taxon>
        <taxon>Elysia</taxon>
    </lineage>
</organism>
<comment type="caution">
    <text evidence="1">The sequence shown here is derived from an EMBL/GenBank/DDBJ whole genome shotgun (WGS) entry which is preliminary data.</text>
</comment>